<dbReference type="SUPFAM" id="SSF52540">
    <property type="entry name" value="P-loop containing nucleoside triphosphate hydrolases"/>
    <property type="match status" value="2"/>
</dbReference>
<dbReference type="PROSITE" id="PS51194">
    <property type="entry name" value="HELICASE_CTER"/>
    <property type="match status" value="1"/>
</dbReference>
<dbReference type="FunFam" id="3.40.50.10810:FF:000057">
    <property type="entry name" value="Snf2/Rad54 family helicase"/>
    <property type="match status" value="1"/>
</dbReference>
<evidence type="ECO:0000313" key="5">
    <source>
        <dbReference type="Proteomes" id="UP000003781"/>
    </source>
</evidence>
<dbReference type="InterPro" id="IPR038718">
    <property type="entry name" value="SNF2-like_sf"/>
</dbReference>
<dbReference type="InterPro" id="IPR049730">
    <property type="entry name" value="SNF2/RAD54-like_C"/>
</dbReference>
<dbReference type="Pfam" id="PF00176">
    <property type="entry name" value="SNF2-rel_dom"/>
    <property type="match status" value="1"/>
</dbReference>
<dbReference type="AlphaFoldDB" id="A3ISN3"/>
<dbReference type="eggNOG" id="COG0553">
    <property type="taxonomic scope" value="Bacteria"/>
</dbReference>
<keyword evidence="5" id="KW-1185">Reference proteome</keyword>
<dbReference type="InterPro" id="IPR027417">
    <property type="entry name" value="P-loop_NTPase"/>
</dbReference>
<evidence type="ECO:0000259" key="2">
    <source>
        <dbReference type="PROSITE" id="PS51192"/>
    </source>
</evidence>
<dbReference type="Proteomes" id="UP000003781">
    <property type="component" value="Unassembled WGS sequence"/>
</dbReference>
<protein>
    <submittedName>
        <fullName evidence="4">Uncharacterized protein</fullName>
    </submittedName>
</protein>
<dbReference type="EMBL" id="AAXW01000024">
    <property type="protein sequence ID" value="EAZ90453.1"/>
    <property type="molecule type" value="Genomic_DNA"/>
</dbReference>
<evidence type="ECO:0000256" key="1">
    <source>
        <dbReference type="ARBA" id="ARBA00022801"/>
    </source>
</evidence>
<proteinExistence type="predicted"/>
<feature type="domain" description="Helicase ATP-binding" evidence="2">
    <location>
        <begin position="580"/>
        <end position="743"/>
    </location>
</feature>
<dbReference type="Pfam" id="PF12419">
    <property type="entry name" value="DUF3670"/>
    <property type="match status" value="1"/>
</dbReference>
<organism evidence="4 5">
    <name type="scientific">Crocosphaera chwakensis CCY0110</name>
    <dbReference type="NCBI Taxonomy" id="391612"/>
    <lineage>
        <taxon>Bacteria</taxon>
        <taxon>Bacillati</taxon>
        <taxon>Cyanobacteriota</taxon>
        <taxon>Cyanophyceae</taxon>
        <taxon>Oscillatoriophycideae</taxon>
        <taxon>Chroococcales</taxon>
        <taxon>Aphanothecaceae</taxon>
        <taxon>Crocosphaera</taxon>
        <taxon>Crocosphaera chwakensis</taxon>
    </lineage>
</organism>
<dbReference type="InterPro" id="IPR001650">
    <property type="entry name" value="Helicase_C-like"/>
</dbReference>
<dbReference type="CDD" id="cd18012">
    <property type="entry name" value="DEXQc_arch_SWI2_SNF2"/>
    <property type="match status" value="1"/>
</dbReference>
<dbReference type="GO" id="GO:0016787">
    <property type="term" value="F:hydrolase activity"/>
    <property type="evidence" value="ECO:0007669"/>
    <property type="project" value="UniProtKB-KW"/>
</dbReference>
<dbReference type="InterPro" id="IPR022138">
    <property type="entry name" value="DUF3670"/>
</dbReference>
<feature type="domain" description="Helicase C-terminal" evidence="3">
    <location>
        <begin position="870"/>
        <end position="1027"/>
    </location>
</feature>
<dbReference type="OrthoDB" id="9814088at2"/>
<dbReference type="SMART" id="SM00490">
    <property type="entry name" value="HELICc"/>
    <property type="match status" value="1"/>
</dbReference>
<dbReference type="CDD" id="cd18793">
    <property type="entry name" value="SF2_C_SNF"/>
    <property type="match status" value="1"/>
</dbReference>
<evidence type="ECO:0000259" key="3">
    <source>
        <dbReference type="PROSITE" id="PS51194"/>
    </source>
</evidence>
<dbReference type="InterPro" id="IPR014001">
    <property type="entry name" value="Helicase_ATP-bd"/>
</dbReference>
<dbReference type="Gene3D" id="3.40.50.10810">
    <property type="entry name" value="Tandem AAA-ATPase domain"/>
    <property type="match status" value="1"/>
</dbReference>
<accession>A3ISN3</accession>
<dbReference type="Gene3D" id="3.40.50.300">
    <property type="entry name" value="P-loop containing nucleotide triphosphate hydrolases"/>
    <property type="match status" value="1"/>
</dbReference>
<name>A3ISN3_9CHRO</name>
<comment type="caution">
    <text evidence="4">The sequence shown here is derived from an EMBL/GenBank/DDBJ whole genome shotgun (WGS) entry which is preliminary data.</text>
</comment>
<dbReference type="InterPro" id="IPR000330">
    <property type="entry name" value="SNF2_N"/>
</dbReference>
<keyword evidence="1" id="KW-0378">Hydrolase</keyword>
<dbReference type="SMART" id="SM00487">
    <property type="entry name" value="DEXDc"/>
    <property type="match status" value="1"/>
</dbReference>
<gene>
    <name evidence="4" type="ORF">CY0110_26537</name>
</gene>
<evidence type="ECO:0000313" key="4">
    <source>
        <dbReference type="EMBL" id="EAZ90453.1"/>
    </source>
</evidence>
<sequence length="1046" mass="120415">MTVLHGTWIDNTQEKYFFIWGENWRSLSDDLVLQDSILLHPFAVDKDEVFAQLNTNNITFQFKKDVKFVSEIFYLPSQSIDKSKKRIPLLSTQLEEDFFDQEGIDFVSCKIEGVGLKIDDTLDILRQLPLGLTDKSENLLGEDLQFWTHLYRWSLDLLTRGKYLPGIEQEENEAYGRWYPLLDSLMDQKRFSKFMQTMPNSCLAYYELTDDKIFYSLIKQTIILDFFSNIIDQQVRQFVDVSIASHSFIQKWLQSLTQNISNFEASEFEIKGLKNALTNWTSSLEEYMISSDNQQLGINQFRVCFQLETPPDNNKTSEQSNWRLNYYLQALDDPNFLISAQAIWDNPVTQLVWNNRTIDYPQETLLKGLGLASRLYYLIEDSLQETYPSYCELDPIQVYEFIRATANLLKDNGLGVILPASLEKGVEEKRLGISLTAEVKAKKGQRLSLNSLLNYKLNLAVGDKIISKKEFENLLAQKSPLVEVKGEWIALQPSDVKAAQEILNKSYDPLELSVEDALRFSTGDSSTIAKLPITNFEATGDLANLINAINNNESIPMIENPAGFKGQLRPYQQRGVGWLAFLEKWGLGACLADDMGLGKTPQLIGFLLHLKSEDMLQQPTLVVCPTSVLNNWEREVKKFAPNLSTLIHHGDKRSKGKAFFKAVNEKNVIITSYSLIHRDIKSFEPVEWQGIVLDEAQNIKNPQAKQSQAVRQLSTQFRIALTGTPVENRLSELWSILDFLNPGFLGTPQFFRRRFATPIEKYGDKQSLQIMRSLVQPFILRRLKTDKTIIQDLPEKQEMTVFCGLSSEQAQLYQELVDNSLTEIEEKTGIQRKGLILSLLLKLKQICNHPDHFLKKKSLKKSEQSGKLLRLEEMLEELIQEGDHALIFTQFSEWGKLLKPYLEKKLQQEVLFLYGATRRVQRQEMIDRFQHDPNGPRIFILSLKAGGTGLNLTRANHVFHIDRWWNPAVENQATDRAFRLGQKRNVQVHKFVCIGTLEERINEMLESKQKLAEQTVDSGEKWLTELDTDQLRNLLLLNRESIIDEQ</sequence>
<dbReference type="Pfam" id="PF00271">
    <property type="entry name" value="Helicase_C"/>
    <property type="match status" value="1"/>
</dbReference>
<dbReference type="GO" id="GO:0005524">
    <property type="term" value="F:ATP binding"/>
    <property type="evidence" value="ECO:0007669"/>
    <property type="project" value="InterPro"/>
</dbReference>
<dbReference type="PANTHER" id="PTHR10799">
    <property type="entry name" value="SNF2/RAD54 HELICASE FAMILY"/>
    <property type="match status" value="1"/>
</dbReference>
<dbReference type="FunFam" id="3.40.50.300:FF:000533">
    <property type="entry name" value="Helicase, Snf2 family"/>
    <property type="match status" value="1"/>
</dbReference>
<dbReference type="PROSITE" id="PS51192">
    <property type="entry name" value="HELICASE_ATP_BIND_1"/>
    <property type="match status" value="1"/>
</dbReference>
<dbReference type="RefSeq" id="WP_008276386.1">
    <property type="nucleotide sequence ID" value="NZ_AAXW01000024.1"/>
</dbReference>
<reference evidence="4 5" key="1">
    <citation type="submission" date="2007-03" db="EMBL/GenBank/DDBJ databases">
        <authorList>
            <person name="Stal L."/>
            <person name="Ferriera S."/>
            <person name="Johnson J."/>
            <person name="Kravitz S."/>
            <person name="Beeson K."/>
            <person name="Sutton G."/>
            <person name="Rogers Y.-H."/>
            <person name="Friedman R."/>
            <person name="Frazier M."/>
            <person name="Venter J.C."/>
        </authorList>
    </citation>
    <scope>NUCLEOTIDE SEQUENCE [LARGE SCALE GENOMIC DNA]</scope>
    <source>
        <strain evidence="4 5">CCY0110</strain>
    </source>
</reference>